<name>A0A917S6J3_9ACTN</name>
<dbReference type="Gene3D" id="3.40.50.620">
    <property type="entry name" value="HUPs"/>
    <property type="match status" value="1"/>
</dbReference>
<dbReference type="Pfam" id="PF01467">
    <property type="entry name" value="CTP_transf_like"/>
    <property type="match status" value="1"/>
</dbReference>
<dbReference type="AlphaFoldDB" id="A0A917S6J3"/>
<evidence type="ECO:0000313" key="2">
    <source>
        <dbReference type="EMBL" id="GGL59438.1"/>
    </source>
</evidence>
<dbReference type="InterPro" id="IPR014729">
    <property type="entry name" value="Rossmann-like_a/b/a_fold"/>
</dbReference>
<sequence>MICGYLACTFDLLNVGDLDVIAQARDLCDVLTVGVYSDELVLLGSGLPPVVPLAERTALLRHVRGVDVVVVHDEHASDAAADRVFTVAGDPVGRVRLDAIKLVPRRETASRELREALAPNLQRGVA</sequence>
<evidence type="ECO:0000259" key="1">
    <source>
        <dbReference type="Pfam" id="PF01467"/>
    </source>
</evidence>
<keyword evidence="3" id="KW-1185">Reference proteome</keyword>
<dbReference type="EMBL" id="BMMZ01000003">
    <property type="protein sequence ID" value="GGL59438.1"/>
    <property type="molecule type" value="Genomic_DNA"/>
</dbReference>
<comment type="caution">
    <text evidence="2">The sequence shown here is derived from an EMBL/GenBank/DDBJ whole genome shotgun (WGS) entry which is preliminary data.</text>
</comment>
<accession>A0A917S6J3</accession>
<dbReference type="InterPro" id="IPR004821">
    <property type="entry name" value="Cyt_trans-like"/>
</dbReference>
<organism evidence="2 3">
    <name type="scientific">Microlunatus endophyticus</name>
    <dbReference type="NCBI Taxonomy" id="1716077"/>
    <lineage>
        <taxon>Bacteria</taxon>
        <taxon>Bacillati</taxon>
        <taxon>Actinomycetota</taxon>
        <taxon>Actinomycetes</taxon>
        <taxon>Propionibacteriales</taxon>
        <taxon>Propionibacteriaceae</taxon>
        <taxon>Microlunatus</taxon>
    </lineage>
</organism>
<dbReference type="RefSeq" id="WP_188894788.1">
    <property type="nucleotide sequence ID" value="NZ_BMMZ01000003.1"/>
</dbReference>
<reference evidence="2" key="1">
    <citation type="journal article" date="2014" name="Int. J. Syst. Evol. Microbiol.">
        <title>Complete genome sequence of Corynebacterium casei LMG S-19264T (=DSM 44701T), isolated from a smear-ripened cheese.</title>
        <authorList>
            <consortium name="US DOE Joint Genome Institute (JGI-PGF)"/>
            <person name="Walter F."/>
            <person name="Albersmeier A."/>
            <person name="Kalinowski J."/>
            <person name="Ruckert C."/>
        </authorList>
    </citation>
    <scope>NUCLEOTIDE SEQUENCE</scope>
    <source>
        <strain evidence="2">CGMCC 4.7306</strain>
    </source>
</reference>
<reference evidence="2" key="2">
    <citation type="submission" date="2020-09" db="EMBL/GenBank/DDBJ databases">
        <authorList>
            <person name="Sun Q."/>
            <person name="Zhou Y."/>
        </authorList>
    </citation>
    <scope>NUCLEOTIDE SEQUENCE</scope>
    <source>
        <strain evidence="2">CGMCC 4.7306</strain>
    </source>
</reference>
<proteinExistence type="predicted"/>
<dbReference type="Proteomes" id="UP000613840">
    <property type="component" value="Unassembled WGS sequence"/>
</dbReference>
<evidence type="ECO:0000313" key="3">
    <source>
        <dbReference type="Proteomes" id="UP000613840"/>
    </source>
</evidence>
<gene>
    <name evidence="2" type="ORF">GCM10011575_17500</name>
</gene>
<dbReference type="GO" id="GO:0003824">
    <property type="term" value="F:catalytic activity"/>
    <property type="evidence" value="ECO:0007669"/>
    <property type="project" value="InterPro"/>
</dbReference>
<protein>
    <recommendedName>
        <fullName evidence="1">Cytidyltransferase-like domain-containing protein</fullName>
    </recommendedName>
</protein>
<feature type="domain" description="Cytidyltransferase-like" evidence="1">
    <location>
        <begin position="9"/>
        <end position="76"/>
    </location>
</feature>
<dbReference type="SUPFAM" id="SSF52374">
    <property type="entry name" value="Nucleotidylyl transferase"/>
    <property type="match status" value="1"/>
</dbReference>